<dbReference type="SMART" id="SM00868">
    <property type="entry name" value="zf-AD"/>
    <property type="match status" value="1"/>
</dbReference>
<evidence type="ECO:0000256" key="4">
    <source>
        <dbReference type="ARBA" id="ARBA00022737"/>
    </source>
</evidence>
<dbReference type="SUPFAM" id="SSF57716">
    <property type="entry name" value="Glucocorticoid receptor-like (DNA-binding domain)"/>
    <property type="match status" value="1"/>
</dbReference>
<feature type="domain" description="C2H2-type" evidence="14">
    <location>
        <begin position="792"/>
        <end position="819"/>
    </location>
</feature>
<dbReference type="Proteomes" id="UP001151699">
    <property type="component" value="Chromosome C"/>
</dbReference>
<keyword evidence="8" id="KW-0238">DNA-binding</keyword>
<dbReference type="PROSITE" id="PS51915">
    <property type="entry name" value="ZAD"/>
    <property type="match status" value="1"/>
</dbReference>
<evidence type="ECO:0000259" key="16">
    <source>
        <dbReference type="PROSITE" id="PS51915"/>
    </source>
</evidence>
<comment type="caution">
    <text evidence="17">The sequence shown here is derived from an EMBL/GenBank/DDBJ whole genome shotgun (WGS) entry which is preliminary data.</text>
</comment>
<dbReference type="Pfam" id="PF07776">
    <property type="entry name" value="zf-AD"/>
    <property type="match status" value="1"/>
</dbReference>
<evidence type="ECO:0000256" key="2">
    <source>
        <dbReference type="ARBA" id="ARBA00006991"/>
    </source>
</evidence>
<dbReference type="InterPro" id="IPR036236">
    <property type="entry name" value="Znf_C2H2_sf"/>
</dbReference>
<dbReference type="InterPro" id="IPR003656">
    <property type="entry name" value="Znf_BED"/>
</dbReference>
<dbReference type="SMART" id="SM00355">
    <property type="entry name" value="ZnF_C2H2"/>
    <property type="match status" value="19"/>
</dbReference>
<feature type="domain" description="C2H2-type" evidence="14">
    <location>
        <begin position="639"/>
        <end position="667"/>
    </location>
</feature>
<dbReference type="Gene3D" id="3.40.1800.20">
    <property type="match status" value="1"/>
</dbReference>
<evidence type="ECO:0000256" key="13">
    <source>
        <dbReference type="SAM" id="MobiDB-lite"/>
    </source>
</evidence>
<dbReference type="FunFam" id="3.30.160.60:FF:000512">
    <property type="entry name" value="zinc finger protein 197 isoform X1"/>
    <property type="match status" value="1"/>
</dbReference>
<dbReference type="PROSITE" id="PS50157">
    <property type="entry name" value="ZINC_FINGER_C2H2_2"/>
    <property type="match status" value="16"/>
</dbReference>
<evidence type="ECO:0000256" key="6">
    <source>
        <dbReference type="ARBA" id="ARBA00022833"/>
    </source>
</evidence>
<feature type="domain" description="C2H2-type" evidence="14">
    <location>
        <begin position="702"/>
        <end position="729"/>
    </location>
</feature>
<evidence type="ECO:0000259" key="15">
    <source>
        <dbReference type="PROSITE" id="PS50808"/>
    </source>
</evidence>
<feature type="binding site" evidence="12">
    <location>
        <position position="17"/>
    </location>
    <ligand>
        <name>Zn(2+)</name>
        <dbReference type="ChEBI" id="CHEBI:29105"/>
    </ligand>
</feature>
<keyword evidence="5 11" id="KW-0863">Zinc-finger</keyword>
<evidence type="ECO:0000259" key="14">
    <source>
        <dbReference type="PROSITE" id="PS50157"/>
    </source>
</evidence>
<evidence type="ECO:0000256" key="12">
    <source>
        <dbReference type="PROSITE-ProRule" id="PRU01263"/>
    </source>
</evidence>
<dbReference type="PROSITE" id="PS00028">
    <property type="entry name" value="ZINC_FINGER_C2H2_1"/>
    <property type="match status" value="17"/>
</dbReference>
<dbReference type="Gene3D" id="3.30.160.60">
    <property type="entry name" value="Classic Zinc Finger"/>
    <property type="match status" value="11"/>
</dbReference>
<feature type="domain" description="C2H2-type" evidence="14">
    <location>
        <begin position="736"/>
        <end position="763"/>
    </location>
</feature>
<feature type="domain" description="ZAD" evidence="16">
    <location>
        <begin position="15"/>
        <end position="93"/>
    </location>
</feature>
<feature type="domain" description="C2H2-type" evidence="14">
    <location>
        <begin position="279"/>
        <end position="306"/>
    </location>
</feature>
<feature type="domain" description="C2H2-type" evidence="14">
    <location>
        <begin position="206"/>
        <end position="234"/>
    </location>
</feature>
<evidence type="ECO:0000256" key="9">
    <source>
        <dbReference type="ARBA" id="ARBA00023163"/>
    </source>
</evidence>
<name>A0A9Q0MRY5_9DIPT</name>
<feature type="domain" description="C2H2-type" evidence="14">
    <location>
        <begin position="179"/>
        <end position="206"/>
    </location>
</feature>
<feature type="domain" description="C2H2-type" evidence="14">
    <location>
        <begin position="579"/>
        <end position="607"/>
    </location>
</feature>
<keyword evidence="4" id="KW-0677">Repeat</keyword>
<evidence type="ECO:0000256" key="5">
    <source>
        <dbReference type="ARBA" id="ARBA00022771"/>
    </source>
</evidence>
<gene>
    <name evidence="17" type="primary">Zfp26_7</name>
    <name evidence="17" type="ORF">Bhyg_14425</name>
</gene>
<dbReference type="GO" id="GO:0003677">
    <property type="term" value="F:DNA binding"/>
    <property type="evidence" value="ECO:0007669"/>
    <property type="project" value="UniProtKB-KW"/>
</dbReference>
<dbReference type="GO" id="GO:0008270">
    <property type="term" value="F:zinc ion binding"/>
    <property type="evidence" value="ECO:0007669"/>
    <property type="project" value="UniProtKB-UniRule"/>
</dbReference>
<feature type="binding site" evidence="12">
    <location>
        <position position="66"/>
    </location>
    <ligand>
        <name>Zn(2+)</name>
        <dbReference type="ChEBI" id="CHEBI:29105"/>
    </ligand>
</feature>
<feature type="domain" description="C2H2-type" evidence="14">
    <location>
        <begin position="307"/>
        <end position="334"/>
    </location>
</feature>
<feature type="binding site" evidence="12">
    <location>
        <position position="69"/>
    </location>
    <ligand>
        <name>Zn(2+)</name>
        <dbReference type="ChEBI" id="CHEBI:29105"/>
    </ligand>
</feature>
<evidence type="ECO:0000256" key="8">
    <source>
        <dbReference type="ARBA" id="ARBA00023125"/>
    </source>
</evidence>
<dbReference type="Pfam" id="PF00096">
    <property type="entry name" value="zf-C2H2"/>
    <property type="match status" value="10"/>
</dbReference>
<feature type="domain" description="C2H2-type" evidence="14">
    <location>
        <begin position="334"/>
        <end position="361"/>
    </location>
</feature>
<proteinExistence type="inferred from homology"/>
<dbReference type="GO" id="GO:0005634">
    <property type="term" value="C:nucleus"/>
    <property type="evidence" value="ECO:0007669"/>
    <property type="project" value="UniProtKB-SubCell"/>
</dbReference>
<dbReference type="FunFam" id="3.30.160.60:FF:000759">
    <property type="entry name" value="zinc finger protein 16"/>
    <property type="match status" value="1"/>
</dbReference>
<dbReference type="FunFam" id="3.30.160.60:FF:000478">
    <property type="entry name" value="Zinc finger protein 133"/>
    <property type="match status" value="1"/>
</dbReference>
<dbReference type="InterPro" id="IPR050888">
    <property type="entry name" value="ZnF_C2H2-type_TF"/>
</dbReference>
<evidence type="ECO:0000256" key="1">
    <source>
        <dbReference type="ARBA" id="ARBA00004123"/>
    </source>
</evidence>
<dbReference type="SUPFAM" id="SSF57667">
    <property type="entry name" value="beta-beta-alpha zinc fingers"/>
    <property type="match status" value="10"/>
</dbReference>
<protein>
    <submittedName>
        <fullName evidence="17">Zinc finger protein</fullName>
    </submittedName>
</protein>
<evidence type="ECO:0000313" key="17">
    <source>
        <dbReference type="EMBL" id="KAJ6635839.1"/>
    </source>
</evidence>
<comment type="similarity">
    <text evidence="2">Belongs to the krueppel C2H2-type zinc-finger protein family.</text>
</comment>
<keyword evidence="3 12" id="KW-0479">Metal-binding</keyword>
<feature type="domain" description="C2H2-type" evidence="14">
    <location>
        <begin position="820"/>
        <end position="847"/>
    </location>
</feature>
<feature type="domain" description="C2H2-type" evidence="14">
    <location>
        <begin position="764"/>
        <end position="791"/>
    </location>
</feature>
<feature type="domain" description="C2H2-type" evidence="14">
    <location>
        <begin position="673"/>
        <end position="700"/>
    </location>
</feature>
<accession>A0A9Q0MRY5</accession>
<dbReference type="PROSITE" id="PS50808">
    <property type="entry name" value="ZF_BED"/>
    <property type="match status" value="1"/>
</dbReference>
<dbReference type="FunFam" id="3.30.160.60:FF:000075">
    <property type="entry name" value="Putative zinc finger protein 536"/>
    <property type="match status" value="1"/>
</dbReference>
<feature type="domain" description="C2H2-type" evidence="14">
    <location>
        <begin position="413"/>
        <end position="442"/>
    </location>
</feature>
<comment type="subcellular location">
    <subcellularLocation>
        <location evidence="1">Nucleus</location>
    </subcellularLocation>
</comment>
<dbReference type="FunFam" id="3.30.160.60:FF:002455">
    <property type="entry name" value="FI03704p"/>
    <property type="match status" value="1"/>
</dbReference>
<feature type="region of interest" description="Disordered" evidence="13">
    <location>
        <begin position="356"/>
        <end position="381"/>
    </location>
</feature>
<evidence type="ECO:0000256" key="10">
    <source>
        <dbReference type="ARBA" id="ARBA00023242"/>
    </source>
</evidence>
<dbReference type="OrthoDB" id="8117402at2759"/>
<evidence type="ECO:0000256" key="3">
    <source>
        <dbReference type="ARBA" id="ARBA00022723"/>
    </source>
</evidence>
<keyword evidence="7" id="KW-0805">Transcription regulation</keyword>
<keyword evidence="18" id="KW-1185">Reference proteome</keyword>
<dbReference type="PANTHER" id="PTHR24406">
    <property type="entry name" value="TRANSCRIPTIONAL REPRESSOR CTCFL-RELATED"/>
    <property type="match status" value="1"/>
</dbReference>
<dbReference type="InterPro" id="IPR012934">
    <property type="entry name" value="Znf_AD"/>
</dbReference>
<feature type="domain" description="BED-type" evidence="15">
    <location>
        <begin position="586"/>
        <end position="639"/>
    </location>
</feature>
<evidence type="ECO:0000256" key="11">
    <source>
        <dbReference type="PROSITE-ProRule" id="PRU00042"/>
    </source>
</evidence>
<sequence length="971" mass="112458">MSSSKMSEDEYDFDNVCRTCLSHSNDLQSVFQLCASSTLPVQLNSVIMSITKVEINLDDGMPQKICNLCKTAVHQAYLYKMKCEESDFKLRKYLRRKCQNLNIKEELQIFDQNDLTLSDDPFNPTIEVDINIHTDFPDHNIKTMSRQCTNVDDLVECTVCSKHVDSKTLSKHMKTHSEFRCATCDRTFAKQNHLNLHMQSHLKKEYRCDQCDEIFSNKKSLKTHETTFHPAANSLKRKSTQHTNTEKVYVQANYETFNPDNSKYDSDLEEQFEIVNGRYQCGKCAKSLVDKQTFKLHFRLHTGKNLKRCPICGTGFAKNNHLDRHVALHYGSTFKCNFCEDLFDDYKSFRLHTANHSSQGNSLEDGHSSYDVSKEPNQTKKTPRRLECKLCEKIFTKKSSLERHVKSHEKKDYQCNYCDDIFDNHKMRRLHMIEHVHKGDQKRGRPTKQMPKQISTIFDSIYRSGPNGQKYCECKLCDRSFNKIFALQQHLAEHLRSIESLAEIDFTQKLDLFEGLNFDAPSQGNETLLQFVHQQLSVGENKRFYKIMSDSSIELTLSDSETESDSEMCDESKAKYESYECSKCNQSFDRSWKIFAHMRDNHPTDEFDDKCAYCNRMYPNATLLTKHLRAQCENTLKPFSCTYCGVKFIWKSNCDSHVEKLHAMEETKPEKTYACGICEKTFFRGEHLERHKKIHIPTEKKFSCDLCKKKFNRKDNLKSHMRVHKEDKDKEDGDKHLCVYCGRSFSNSSNLIVHMRRHTGEKPYKCDLCDKGFPRSSDLQCHRRTHTGEKPCLCTICGKGFSRSNKLVRHMRIHTGIRPYKCTYCDRAFTQSNDLTLHIRRHTGDKPYVCGICGDRFIQGTALQTHRRLQGHFENNQPTPFSSISVNNPNRYTNANRVNRIGTISLNVDELIKQEKASSSTDAVHSMNVASSNASPEMTRSSTATYIPNGSTYLSMDVQPILAISHYQGYN</sequence>
<dbReference type="AlphaFoldDB" id="A0A9Q0MRY5"/>
<dbReference type="EMBL" id="WJQU01000004">
    <property type="protein sequence ID" value="KAJ6635839.1"/>
    <property type="molecule type" value="Genomic_DNA"/>
</dbReference>
<evidence type="ECO:0000256" key="7">
    <source>
        <dbReference type="ARBA" id="ARBA00023015"/>
    </source>
</evidence>
<keyword evidence="6 12" id="KW-0862">Zinc</keyword>
<feature type="domain" description="C2H2-type" evidence="14">
    <location>
        <begin position="386"/>
        <end position="413"/>
    </location>
</feature>
<dbReference type="Pfam" id="PF13912">
    <property type="entry name" value="zf-C2H2_6"/>
    <property type="match status" value="1"/>
</dbReference>
<feature type="compositionally biased region" description="Basic and acidic residues" evidence="13">
    <location>
        <begin position="364"/>
        <end position="381"/>
    </location>
</feature>
<feature type="domain" description="C2H2-type" evidence="14">
    <location>
        <begin position="848"/>
        <end position="877"/>
    </location>
</feature>
<feature type="binding site" evidence="12">
    <location>
        <position position="20"/>
    </location>
    <ligand>
        <name>Zn(2+)</name>
        <dbReference type="ChEBI" id="CHEBI:29105"/>
    </ligand>
</feature>
<reference evidence="17" key="1">
    <citation type="submission" date="2022-07" db="EMBL/GenBank/DDBJ databases">
        <authorList>
            <person name="Trinca V."/>
            <person name="Uliana J.V.C."/>
            <person name="Torres T.T."/>
            <person name="Ward R.J."/>
            <person name="Monesi N."/>
        </authorList>
    </citation>
    <scope>NUCLEOTIDE SEQUENCE</scope>
    <source>
        <strain evidence="17">HSMRA1968</strain>
        <tissue evidence="17">Whole embryos</tissue>
    </source>
</reference>
<dbReference type="FunFam" id="3.30.160.60:FF:001156">
    <property type="entry name" value="Zinc finger protein 407"/>
    <property type="match status" value="1"/>
</dbReference>
<keyword evidence="10" id="KW-0539">Nucleus</keyword>
<dbReference type="InterPro" id="IPR013087">
    <property type="entry name" value="Znf_C2H2_type"/>
</dbReference>
<keyword evidence="9" id="KW-0804">Transcription</keyword>
<evidence type="ECO:0000313" key="18">
    <source>
        <dbReference type="Proteomes" id="UP001151699"/>
    </source>
</evidence>
<organism evidence="17 18">
    <name type="scientific">Pseudolycoriella hygida</name>
    <dbReference type="NCBI Taxonomy" id="35572"/>
    <lineage>
        <taxon>Eukaryota</taxon>
        <taxon>Metazoa</taxon>
        <taxon>Ecdysozoa</taxon>
        <taxon>Arthropoda</taxon>
        <taxon>Hexapoda</taxon>
        <taxon>Insecta</taxon>
        <taxon>Pterygota</taxon>
        <taxon>Neoptera</taxon>
        <taxon>Endopterygota</taxon>
        <taxon>Diptera</taxon>
        <taxon>Nematocera</taxon>
        <taxon>Sciaroidea</taxon>
        <taxon>Sciaridae</taxon>
        <taxon>Pseudolycoriella</taxon>
    </lineage>
</organism>